<sequence>MRWKVKLVALIILVFNSAGAKSIESNITSTNNEIKSDLNEVSNEIVSDTSIVSRKLDARDTRWSYYYMGRWVWHLPLWFLLYFVWYIVFCTVRSIYNHTINPDDYLRKRRSIDDWNLNQLTQNVLSKIESFPNKILKSYER</sequence>
<dbReference type="EMBL" id="OU895880">
    <property type="protein sequence ID" value="CAG9812183.1"/>
    <property type="molecule type" value="Genomic_DNA"/>
</dbReference>
<gene>
    <name evidence="3" type="ORF">CHIRRI_LOCUS14988</name>
</gene>
<dbReference type="Proteomes" id="UP001153620">
    <property type="component" value="Chromosome 4"/>
</dbReference>
<evidence type="ECO:0000313" key="3">
    <source>
        <dbReference type="EMBL" id="CAG9812183.1"/>
    </source>
</evidence>
<evidence type="ECO:0000256" key="1">
    <source>
        <dbReference type="SAM" id="Phobius"/>
    </source>
</evidence>
<dbReference type="AlphaFoldDB" id="A0A9N9WZE4"/>
<name>A0A9N9WZE4_9DIPT</name>
<proteinExistence type="predicted"/>
<evidence type="ECO:0000313" key="4">
    <source>
        <dbReference type="Proteomes" id="UP001153620"/>
    </source>
</evidence>
<feature type="signal peptide" evidence="2">
    <location>
        <begin position="1"/>
        <end position="20"/>
    </location>
</feature>
<accession>A0A9N9WZE4</accession>
<reference evidence="3" key="1">
    <citation type="submission" date="2022-01" db="EMBL/GenBank/DDBJ databases">
        <authorList>
            <person name="King R."/>
        </authorList>
    </citation>
    <scope>NUCLEOTIDE SEQUENCE</scope>
</reference>
<evidence type="ECO:0000256" key="2">
    <source>
        <dbReference type="SAM" id="SignalP"/>
    </source>
</evidence>
<organism evidence="3 4">
    <name type="scientific">Chironomus riparius</name>
    <dbReference type="NCBI Taxonomy" id="315576"/>
    <lineage>
        <taxon>Eukaryota</taxon>
        <taxon>Metazoa</taxon>
        <taxon>Ecdysozoa</taxon>
        <taxon>Arthropoda</taxon>
        <taxon>Hexapoda</taxon>
        <taxon>Insecta</taxon>
        <taxon>Pterygota</taxon>
        <taxon>Neoptera</taxon>
        <taxon>Endopterygota</taxon>
        <taxon>Diptera</taxon>
        <taxon>Nematocera</taxon>
        <taxon>Chironomoidea</taxon>
        <taxon>Chironomidae</taxon>
        <taxon>Chironominae</taxon>
        <taxon>Chironomus</taxon>
    </lineage>
</organism>
<keyword evidence="2" id="KW-0732">Signal</keyword>
<keyword evidence="4" id="KW-1185">Reference proteome</keyword>
<keyword evidence="1" id="KW-0472">Membrane</keyword>
<keyword evidence="1" id="KW-1133">Transmembrane helix</keyword>
<reference evidence="3" key="2">
    <citation type="submission" date="2022-10" db="EMBL/GenBank/DDBJ databases">
        <authorList>
            <consortium name="ENA_rothamsted_submissions"/>
            <consortium name="culmorum"/>
            <person name="King R."/>
        </authorList>
    </citation>
    <scope>NUCLEOTIDE SEQUENCE</scope>
</reference>
<keyword evidence="1" id="KW-0812">Transmembrane</keyword>
<feature type="chain" id="PRO_5040167625" evidence="2">
    <location>
        <begin position="21"/>
        <end position="141"/>
    </location>
</feature>
<feature type="transmembrane region" description="Helical" evidence="1">
    <location>
        <begin position="71"/>
        <end position="92"/>
    </location>
</feature>
<protein>
    <submittedName>
        <fullName evidence="3">Uncharacterized protein</fullName>
    </submittedName>
</protein>
<dbReference type="OrthoDB" id="8194095at2759"/>